<name>A0AA40KY83_9HYME</name>
<evidence type="ECO:0000313" key="2">
    <source>
        <dbReference type="EMBL" id="KAK1137313.1"/>
    </source>
</evidence>
<dbReference type="AlphaFoldDB" id="A0AA40KY83"/>
<organism evidence="2 3">
    <name type="scientific">Melipona bicolor</name>
    <dbReference type="NCBI Taxonomy" id="60889"/>
    <lineage>
        <taxon>Eukaryota</taxon>
        <taxon>Metazoa</taxon>
        <taxon>Ecdysozoa</taxon>
        <taxon>Arthropoda</taxon>
        <taxon>Hexapoda</taxon>
        <taxon>Insecta</taxon>
        <taxon>Pterygota</taxon>
        <taxon>Neoptera</taxon>
        <taxon>Endopterygota</taxon>
        <taxon>Hymenoptera</taxon>
        <taxon>Apocrita</taxon>
        <taxon>Aculeata</taxon>
        <taxon>Apoidea</taxon>
        <taxon>Anthophila</taxon>
        <taxon>Apidae</taxon>
        <taxon>Melipona</taxon>
    </lineage>
</organism>
<evidence type="ECO:0000313" key="3">
    <source>
        <dbReference type="Proteomes" id="UP001177670"/>
    </source>
</evidence>
<sequence>MEKIATILRASAIDSIEEIQRILEEEERRLNQSEEIQRQPGKTRKSASSDEDTRIRIQKLLRLRQK</sequence>
<protein>
    <submittedName>
        <fullName evidence="2">Uncharacterized protein</fullName>
    </submittedName>
</protein>
<gene>
    <name evidence="2" type="ORF">K0M31_001825</name>
</gene>
<feature type="region of interest" description="Disordered" evidence="1">
    <location>
        <begin position="29"/>
        <end position="53"/>
    </location>
</feature>
<evidence type="ECO:0000256" key="1">
    <source>
        <dbReference type="SAM" id="MobiDB-lite"/>
    </source>
</evidence>
<dbReference type="EMBL" id="JAHYIQ010000001">
    <property type="protein sequence ID" value="KAK1137313.1"/>
    <property type="molecule type" value="Genomic_DNA"/>
</dbReference>
<accession>A0AA40KY83</accession>
<comment type="caution">
    <text evidence="2">The sequence shown here is derived from an EMBL/GenBank/DDBJ whole genome shotgun (WGS) entry which is preliminary data.</text>
</comment>
<proteinExistence type="predicted"/>
<dbReference type="Proteomes" id="UP001177670">
    <property type="component" value="Unassembled WGS sequence"/>
</dbReference>
<reference evidence="2" key="1">
    <citation type="submission" date="2021-10" db="EMBL/GenBank/DDBJ databases">
        <title>Melipona bicolor Genome sequencing and assembly.</title>
        <authorList>
            <person name="Araujo N.S."/>
            <person name="Arias M.C."/>
        </authorList>
    </citation>
    <scope>NUCLEOTIDE SEQUENCE</scope>
    <source>
        <strain evidence="2">USP_2M_L1-L4_2017</strain>
        <tissue evidence="2">Whole body</tissue>
    </source>
</reference>
<keyword evidence="3" id="KW-1185">Reference proteome</keyword>